<dbReference type="Pfam" id="PF08281">
    <property type="entry name" value="Sigma70_r4_2"/>
    <property type="match status" value="1"/>
</dbReference>
<feature type="domain" description="RNA polymerase sigma factor 70 region 4 type 2" evidence="2">
    <location>
        <begin position="824"/>
        <end position="875"/>
    </location>
</feature>
<keyword evidence="5" id="KW-1185">Reference proteome</keyword>
<dbReference type="EMBL" id="JAIRAU010000045">
    <property type="protein sequence ID" value="MBZ5713963.1"/>
    <property type="molecule type" value="Genomic_DNA"/>
</dbReference>
<evidence type="ECO:0000256" key="1">
    <source>
        <dbReference type="SAM" id="MobiDB-lite"/>
    </source>
</evidence>
<dbReference type="InterPro" id="IPR036388">
    <property type="entry name" value="WH-like_DNA-bd_sf"/>
</dbReference>
<dbReference type="SUPFAM" id="SSF88659">
    <property type="entry name" value="Sigma3 and sigma4 domains of RNA polymerase sigma factors"/>
    <property type="match status" value="1"/>
</dbReference>
<sequence length="963" mass="104475">MGPRRLAQRIVESLHPLLPDRVEMAALVAAGEVSSALERAERLVGSARFVDVARPLLDRGDARLPLVVRAVAALSPVLGRICTTNFDTLLERALGTWTALDAEPLDLRRRERCIVKLCGTAAQVSSWVLTRERLLARSSELPQTGSWLRCHRLLLVGYRADDEVLRRLLLALRGRDAAGAPPVNLAFVPEDSITPESRTLLGEHGVDLVPVAGDYDLAVAEQLHALVDAYERATGTRITAIPSRPRYEGHRVQGTGGPYLGLAPFSPRDDAQFFGRTGDVHRCIEQLRACPESRWLIVHGADGVGASSFVAAGLYPAIVRGAAWTLPGKPTWQGLRGRVDRRPLLALAEGLTSLAPWGEQEPEGVGDRSWEAATLHEEFSAHTRALTDRLASPHLHGLVLVIDGIEEAIDSDDDRECEQFAAVLAHALAHATAPFLLITPIRSRYLAELGRLLRLHERMIGRAPPVLYALAPIDQDGLRQIVREPGERAGLMVAERLVERILADLDRLTREPSAPPPGIVLAQLAAALVGTYRHMKHGEFCVTAYEAAGGLTGAVEQLAEQAIAATIEDYGESLVRQVFLTVIAGGVDRRGGRRPLTPAEVIDRLIAEGPATSPGENRTLAEQVLRRTTAAKVGLVVISERSVTLVHDVLLSHWPRLRAWQAPDWPSKEEADGRGQPHGKGHENAQAEAAEPSSTVDAPDQGDLQAEGAMISGALRDEVEAELPYLFVFAFLASASRSDALDLVSAALAAVASDPQALLSAPQPADALLQQLILVIEEQLGRKTGRGFELLENLLNERFYWRSDRPQVSGAEAMILLSELKRTCLVSVLQCLPPGVRIAFILVDIFGYPVTTTAALTRGKESSVRVRLTRARRRLDEFLRNRCGHIDSHNSCYCEGILFQALDTGFVTAPAVPQAAANETPPIADIGALYRSLPGAALDEAERERLLAVLASSLPPSGSRLRR</sequence>
<protein>
    <submittedName>
        <fullName evidence="4">SIR2 family protein</fullName>
    </submittedName>
</protein>
<comment type="caution">
    <text evidence="4">The sequence shown here is derived from an EMBL/GenBank/DDBJ whole genome shotgun (WGS) entry which is preliminary data.</text>
</comment>
<dbReference type="Pfam" id="PF13289">
    <property type="entry name" value="SIR2_2"/>
    <property type="match status" value="1"/>
</dbReference>
<dbReference type="InterPro" id="IPR049052">
    <property type="entry name" value="nSTAND1"/>
</dbReference>
<evidence type="ECO:0000313" key="5">
    <source>
        <dbReference type="Proteomes" id="UP001139031"/>
    </source>
</evidence>
<dbReference type="InterPro" id="IPR013324">
    <property type="entry name" value="RNA_pol_sigma_r3/r4-like"/>
</dbReference>
<dbReference type="InterPro" id="IPR013249">
    <property type="entry name" value="RNA_pol_sigma70_r4_t2"/>
</dbReference>
<dbReference type="Gene3D" id="1.10.10.10">
    <property type="entry name" value="Winged helix-like DNA-binding domain superfamily/Winged helix DNA-binding domain"/>
    <property type="match status" value="1"/>
</dbReference>
<reference evidence="4" key="1">
    <citation type="submission" date="2021-08" db="EMBL/GenBank/DDBJ databases">
        <authorList>
            <person name="Stevens D.C."/>
        </authorList>
    </citation>
    <scope>NUCLEOTIDE SEQUENCE</scope>
    <source>
        <strain evidence="4">DSM 53165</strain>
    </source>
</reference>
<organism evidence="4 5">
    <name type="scientific">Nannocystis pusilla</name>
    <dbReference type="NCBI Taxonomy" id="889268"/>
    <lineage>
        <taxon>Bacteria</taxon>
        <taxon>Pseudomonadati</taxon>
        <taxon>Myxococcota</taxon>
        <taxon>Polyangia</taxon>
        <taxon>Nannocystales</taxon>
        <taxon>Nannocystaceae</taxon>
        <taxon>Nannocystis</taxon>
    </lineage>
</organism>
<feature type="region of interest" description="Disordered" evidence="1">
    <location>
        <begin position="665"/>
        <end position="701"/>
    </location>
</feature>
<dbReference type="Pfam" id="PF20703">
    <property type="entry name" value="nSTAND1"/>
    <property type="match status" value="1"/>
</dbReference>
<gene>
    <name evidence="4" type="ORF">K7C98_32425</name>
</gene>
<dbReference type="Proteomes" id="UP001139031">
    <property type="component" value="Unassembled WGS sequence"/>
</dbReference>
<evidence type="ECO:0000259" key="3">
    <source>
        <dbReference type="Pfam" id="PF20703"/>
    </source>
</evidence>
<feature type="domain" description="Novel STAND NTPase 1" evidence="3">
    <location>
        <begin position="258"/>
        <end position="662"/>
    </location>
</feature>
<accession>A0ABS7U0B2</accession>
<evidence type="ECO:0000259" key="2">
    <source>
        <dbReference type="Pfam" id="PF08281"/>
    </source>
</evidence>
<name>A0ABS7U0B2_9BACT</name>
<feature type="compositionally biased region" description="Basic and acidic residues" evidence="1">
    <location>
        <begin position="666"/>
        <end position="685"/>
    </location>
</feature>
<proteinExistence type="predicted"/>
<evidence type="ECO:0000313" key="4">
    <source>
        <dbReference type="EMBL" id="MBZ5713963.1"/>
    </source>
</evidence>